<name>A0A1L7IAA7_9FLAO</name>
<dbReference type="STRING" id="1229726.GRFL_3450"/>
<proteinExistence type="predicted"/>
<evidence type="ECO:0000313" key="1">
    <source>
        <dbReference type="EMBL" id="APU70174.1"/>
    </source>
</evidence>
<sequence>MKMNRMMKWMILGCILVLVFFFIWPFLDIRSHSDWLFFGSIFLLVVCILPMLTMNKKNQDK</sequence>
<protein>
    <submittedName>
        <fullName evidence="1">Uncharacterized protein</fullName>
    </submittedName>
</protein>
<evidence type="ECO:0000313" key="2">
    <source>
        <dbReference type="Proteomes" id="UP000186230"/>
    </source>
</evidence>
<accession>A0A1L7IAA7</accession>
<dbReference type="EMBL" id="CP016359">
    <property type="protein sequence ID" value="APU70174.1"/>
    <property type="molecule type" value="Genomic_DNA"/>
</dbReference>
<organism evidence="1 2">
    <name type="scientific">Christiangramia flava JLT2011</name>
    <dbReference type="NCBI Taxonomy" id="1229726"/>
    <lineage>
        <taxon>Bacteria</taxon>
        <taxon>Pseudomonadati</taxon>
        <taxon>Bacteroidota</taxon>
        <taxon>Flavobacteriia</taxon>
        <taxon>Flavobacteriales</taxon>
        <taxon>Flavobacteriaceae</taxon>
        <taxon>Christiangramia</taxon>
    </lineage>
</organism>
<gene>
    <name evidence="1" type="ORF">GRFL_3450</name>
</gene>
<keyword evidence="2" id="KW-1185">Reference proteome</keyword>
<dbReference type="KEGG" id="gfl:GRFL_3450"/>
<dbReference type="Proteomes" id="UP000186230">
    <property type="component" value="Chromosome"/>
</dbReference>
<reference evidence="1 2" key="1">
    <citation type="submission" date="2016-07" db="EMBL/GenBank/DDBJ databases">
        <title>Multi-omics approach to identify versatile polysaccharide utilization systems of a marine flavobacterium Gramella flava.</title>
        <authorList>
            <person name="Tang K."/>
        </authorList>
    </citation>
    <scope>NUCLEOTIDE SEQUENCE [LARGE SCALE GENOMIC DNA]</scope>
    <source>
        <strain evidence="1 2">JLT2011</strain>
    </source>
</reference>
<dbReference type="AlphaFoldDB" id="A0A1L7IAA7"/>